<sequence length="160" mass="17299">MPAIADEFGAPLNAGAEILTKHKVIKVDEHFERRVQLVDGSWLEGDLVIAADGIKSYIRAQIAEHHNHKNHATPTGDSAHRILVPKDEMEHDESALRLLNGGVGMRWMGPGGHVMTYPVNETVQSTITPSQNPPQPNPNPGSAKVGGYCYAGYDCEVAGI</sequence>
<dbReference type="InterPro" id="IPR050493">
    <property type="entry name" value="FAD-dep_Monooxygenase_BioMet"/>
</dbReference>
<proteinExistence type="inferred from homology"/>
<dbReference type="GO" id="GO:0004497">
    <property type="term" value="F:monooxygenase activity"/>
    <property type="evidence" value="ECO:0007669"/>
    <property type="project" value="UniProtKB-KW"/>
</dbReference>
<comment type="similarity">
    <text evidence="1">Belongs to the paxM FAD-dependent monooxygenase family.</text>
</comment>
<keyword evidence="3" id="KW-0503">Monooxygenase</keyword>
<evidence type="ECO:0000256" key="2">
    <source>
        <dbReference type="ARBA" id="ARBA00023002"/>
    </source>
</evidence>
<dbReference type="PANTHER" id="PTHR13789:SF307">
    <property type="entry name" value="HYDROXYLASE, PUTATIVE (AFU_ORTHOLOGUE AFUA_2G04330)-RELATED"/>
    <property type="match status" value="1"/>
</dbReference>
<dbReference type="EMBL" id="LFZN01000252">
    <property type="protein sequence ID" value="KXS94856.1"/>
    <property type="molecule type" value="Genomic_DNA"/>
</dbReference>
<keyword evidence="2" id="KW-0560">Oxidoreductase</keyword>
<accession>A0A139GXC8</accession>
<dbReference type="STRING" id="321146.A0A139GXC8"/>
<dbReference type="PANTHER" id="PTHR13789">
    <property type="entry name" value="MONOOXYGENASE"/>
    <property type="match status" value="1"/>
</dbReference>
<reference evidence="4 5" key="1">
    <citation type="submission" date="2015-07" db="EMBL/GenBank/DDBJ databases">
        <title>Comparative genomics of the Sigatoka disease complex on banana suggests a link between parallel evolutionary changes in Pseudocercospora fijiensis and Pseudocercospora eumusae and increased virulence on the banana host.</title>
        <authorList>
            <person name="Chang T.-C."/>
            <person name="Salvucci A."/>
            <person name="Crous P.W."/>
            <person name="Stergiopoulos I."/>
        </authorList>
    </citation>
    <scope>NUCLEOTIDE SEQUENCE [LARGE SCALE GENOMIC DNA]</scope>
    <source>
        <strain evidence="4 5">CBS 114824</strain>
    </source>
</reference>
<dbReference type="Gene3D" id="3.50.50.60">
    <property type="entry name" value="FAD/NAD(P)-binding domain"/>
    <property type="match status" value="1"/>
</dbReference>
<evidence type="ECO:0000256" key="3">
    <source>
        <dbReference type="ARBA" id="ARBA00023033"/>
    </source>
</evidence>
<name>A0A139GXC8_9PEZI</name>
<dbReference type="SUPFAM" id="SSF51905">
    <property type="entry name" value="FAD/NAD(P)-binding domain"/>
    <property type="match status" value="1"/>
</dbReference>
<dbReference type="Proteomes" id="UP000070133">
    <property type="component" value="Unassembled WGS sequence"/>
</dbReference>
<dbReference type="AlphaFoldDB" id="A0A139GXC8"/>
<evidence type="ECO:0000256" key="1">
    <source>
        <dbReference type="ARBA" id="ARBA00007992"/>
    </source>
</evidence>
<evidence type="ECO:0008006" key="6">
    <source>
        <dbReference type="Google" id="ProtNLM"/>
    </source>
</evidence>
<comment type="caution">
    <text evidence="4">The sequence shown here is derived from an EMBL/GenBank/DDBJ whole genome shotgun (WGS) entry which is preliminary data.</text>
</comment>
<keyword evidence="5" id="KW-1185">Reference proteome</keyword>
<dbReference type="InterPro" id="IPR036188">
    <property type="entry name" value="FAD/NAD-bd_sf"/>
</dbReference>
<dbReference type="OrthoDB" id="16820at2759"/>
<gene>
    <name evidence="4" type="ORF">AC578_8470</name>
</gene>
<evidence type="ECO:0000313" key="4">
    <source>
        <dbReference type="EMBL" id="KXS94856.1"/>
    </source>
</evidence>
<protein>
    <recommendedName>
        <fullName evidence="6">FAD-binding domain-containing protein</fullName>
    </recommendedName>
</protein>
<evidence type="ECO:0000313" key="5">
    <source>
        <dbReference type="Proteomes" id="UP000070133"/>
    </source>
</evidence>
<organism evidence="4 5">
    <name type="scientific">Pseudocercospora eumusae</name>
    <dbReference type="NCBI Taxonomy" id="321146"/>
    <lineage>
        <taxon>Eukaryota</taxon>
        <taxon>Fungi</taxon>
        <taxon>Dikarya</taxon>
        <taxon>Ascomycota</taxon>
        <taxon>Pezizomycotina</taxon>
        <taxon>Dothideomycetes</taxon>
        <taxon>Dothideomycetidae</taxon>
        <taxon>Mycosphaerellales</taxon>
        <taxon>Mycosphaerellaceae</taxon>
        <taxon>Pseudocercospora</taxon>
    </lineage>
</organism>